<proteinExistence type="predicted"/>
<keyword evidence="2" id="KW-1185">Reference proteome</keyword>
<name>A0A5C5Z063_9BACT</name>
<protein>
    <submittedName>
        <fullName evidence="1">Uncharacterized protein</fullName>
    </submittedName>
</protein>
<dbReference type="Proteomes" id="UP000315010">
    <property type="component" value="Unassembled WGS sequence"/>
</dbReference>
<reference evidence="1 2" key="1">
    <citation type="submission" date="2019-02" db="EMBL/GenBank/DDBJ databases">
        <title>Deep-cultivation of Planctomycetes and their phenomic and genomic characterization uncovers novel biology.</title>
        <authorList>
            <person name="Wiegand S."/>
            <person name="Jogler M."/>
            <person name="Boedeker C."/>
            <person name="Pinto D."/>
            <person name="Vollmers J."/>
            <person name="Rivas-Marin E."/>
            <person name="Kohn T."/>
            <person name="Peeters S.H."/>
            <person name="Heuer A."/>
            <person name="Rast P."/>
            <person name="Oberbeckmann S."/>
            <person name="Bunk B."/>
            <person name="Jeske O."/>
            <person name="Meyerdierks A."/>
            <person name="Storesund J.E."/>
            <person name="Kallscheuer N."/>
            <person name="Luecker S."/>
            <person name="Lage O.M."/>
            <person name="Pohl T."/>
            <person name="Merkel B.J."/>
            <person name="Hornburger P."/>
            <person name="Mueller R.-W."/>
            <person name="Bruemmer F."/>
            <person name="Labrenz M."/>
            <person name="Spormann A.M."/>
            <person name="Op Den Camp H."/>
            <person name="Overmann J."/>
            <person name="Amann R."/>
            <person name="Jetten M.S.M."/>
            <person name="Mascher T."/>
            <person name="Medema M.H."/>
            <person name="Devos D.P."/>
            <person name="Kaster A.-K."/>
            <person name="Ovreas L."/>
            <person name="Rohde M."/>
            <person name="Galperin M.Y."/>
            <person name="Jogler C."/>
        </authorList>
    </citation>
    <scope>NUCLEOTIDE SEQUENCE [LARGE SCALE GENOMIC DNA]</scope>
    <source>
        <strain evidence="1 2">CA13</strain>
    </source>
</reference>
<accession>A0A5C5Z063</accession>
<organism evidence="1 2">
    <name type="scientific">Novipirellula herctigrandis</name>
    <dbReference type="NCBI Taxonomy" id="2527986"/>
    <lineage>
        <taxon>Bacteria</taxon>
        <taxon>Pseudomonadati</taxon>
        <taxon>Planctomycetota</taxon>
        <taxon>Planctomycetia</taxon>
        <taxon>Pirellulales</taxon>
        <taxon>Pirellulaceae</taxon>
        <taxon>Novipirellula</taxon>
    </lineage>
</organism>
<dbReference type="AlphaFoldDB" id="A0A5C5Z063"/>
<evidence type="ECO:0000313" key="2">
    <source>
        <dbReference type="Proteomes" id="UP000315010"/>
    </source>
</evidence>
<evidence type="ECO:0000313" key="1">
    <source>
        <dbReference type="EMBL" id="TWT80684.1"/>
    </source>
</evidence>
<dbReference type="OrthoDB" id="280891at2"/>
<comment type="caution">
    <text evidence="1">The sequence shown here is derived from an EMBL/GenBank/DDBJ whole genome shotgun (WGS) entry which is preliminary data.</text>
</comment>
<dbReference type="RefSeq" id="WP_146395884.1">
    <property type="nucleotide sequence ID" value="NZ_SJPJ01000001.1"/>
</dbReference>
<gene>
    <name evidence="1" type="ORF">CA13_21300</name>
</gene>
<sequence length="82" mass="9711">MAVKLGPIRDAENRIRRDFIDFARLWGDVRQDWLDDRCRQFEQKHLASLGPSLNRFTAALSEFYEVVRRADEALQDNDRKDS</sequence>
<dbReference type="EMBL" id="SJPJ01000001">
    <property type="protein sequence ID" value="TWT80684.1"/>
    <property type="molecule type" value="Genomic_DNA"/>
</dbReference>